<evidence type="ECO:0000313" key="2">
    <source>
        <dbReference type="Proteomes" id="UP000664620"/>
    </source>
</evidence>
<comment type="caution">
    <text evidence="1">The sequence shown here is derived from an EMBL/GenBank/DDBJ whole genome shotgun (WGS) entry which is preliminary data.</text>
</comment>
<proteinExistence type="predicted"/>
<name>A0A939NPL7_KLEPN</name>
<dbReference type="EMBL" id="JAGETO010000233">
    <property type="protein sequence ID" value="MBO2029676.1"/>
    <property type="molecule type" value="Genomic_DNA"/>
</dbReference>
<gene>
    <name evidence="1" type="ORF">J4734_26575</name>
</gene>
<evidence type="ECO:0000313" key="1">
    <source>
        <dbReference type="EMBL" id="MBO2029676.1"/>
    </source>
</evidence>
<protein>
    <submittedName>
        <fullName evidence="1">Uncharacterized protein</fullName>
    </submittedName>
</protein>
<sequence length="65" mass="7306">GGVRNPSSLKTLFLIMTRYIKPEERFGSYGDCYLLHQRSGMMLKAPVNCFSVVSCNSEGKETMLL</sequence>
<dbReference type="Proteomes" id="UP000664620">
    <property type="component" value="Unassembled WGS sequence"/>
</dbReference>
<dbReference type="AlphaFoldDB" id="A0A939NPL7"/>
<organism evidence="1 2">
    <name type="scientific">Klebsiella pneumoniae</name>
    <dbReference type="NCBI Taxonomy" id="573"/>
    <lineage>
        <taxon>Bacteria</taxon>
        <taxon>Pseudomonadati</taxon>
        <taxon>Pseudomonadota</taxon>
        <taxon>Gammaproteobacteria</taxon>
        <taxon>Enterobacterales</taxon>
        <taxon>Enterobacteriaceae</taxon>
        <taxon>Klebsiella/Raoultella group</taxon>
        <taxon>Klebsiella</taxon>
        <taxon>Klebsiella pneumoniae complex</taxon>
    </lineage>
</organism>
<reference evidence="1" key="1">
    <citation type="submission" date="2021-03" db="EMBL/GenBank/DDBJ databases">
        <title>Molecular epidemiology and mechanisms of colistin and carbapenem resistance in Enterobacteriaceae from clinical isolates, the environment and porcine samples in Pretoria, South Africa.</title>
        <authorList>
            <person name="Bogoshi D."/>
            <person name="Mbelle N.M."/>
            <person name="Naidoo V."/>
            <person name="Osei Sekyere J."/>
        </authorList>
    </citation>
    <scope>NUCLEOTIDE SEQUENCE</scope>
    <source>
        <strain evidence="1">C034</strain>
    </source>
</reference>
<feature type="non-terminal residue" evidence="1">
    <location>
        <position position="1"/>
    </location>
</feature>
<accession>A0A939NPL7</accession>